<name>A0A516IS83_9SPHN</name>
<organism evidence="1 2">
    <name type="scientific">Sphingomonas xanthus</name>
    <dbReference type="NCBI Taxonomy" id="2594473"/>
    <lineage>
        <taxon>Bacteria</taxon>
        <taxon>Pseudomonadati</taxon>
        <taxon>Pseudomonadota</taxon>
        <taxon>Alphaproteobacteria</taxon>
        <taxon>Sphingomonadales</taxon>
        <taxon>Sphingomonadaceae</taxon>
        <taxon>Sphingomonas</taxon>
    </lineage>
</organism>
<dbReference type="OrthoDB" id="7582204at2"/>
<keyword evidence="2" id="KW-1185">Reference proteome</keyword>
<gene>
    <name evidence="1" type="ORF">FMM02_07080</name>
</gene>
<dbReference type="RefSeq" id="WP_147494190.1">
    <property type="nucleotide sequence ID" value="NZ_CP041659.1"/>
</dbReference>
<dbReference type="AlphaFoldDB" id="A0A516IS83"/>
<protein>
    <recommendedName>
        <fullName evidence="3">BON domain-containing protein</fullName>
    </recommendedName>
</protein>
<evidence type="ECO:0000313" key="2">
    <source>
        <dbReference type="Proteomes" id="UP000321857"/>
    </source>
</evidence>
<reference evidence="1 2" key="1">
    <citation type="submission" date="2019-07" db="EMBL/GenBank/DDBJ databases">
        <title>Sphingomonas AE3 Genome sequencing and assembly.</title>
        <authorList>
            <person name="Kim H."/>
        </authorList>
    </citation>
    <scope>NUCLEOTIDE SEQUENCE [LARGE SCALE GENOMIC DNA]</scope>
    <source>
        <strain evidence="1 2">AE3</strain>
    </source>
</reference>
<evidence type="ECO:0008006" key="3">
    <source>
        <dbReference type="Google" id="ProtNLM"/>
    </source>
</evidence>
<accession>A0A516IS83</accession>
<dbReference type="KEGG" id="sxa:FMM02_07080"/>
<dbReference type="Proteomes" id="UP000321857">
    <property type="component" value="Chromosome"/>
</dbReference>
<sequence>MKQRSIFLIGAGAVAGFAALWHGPLGAGERMAQRAETIARRTLVYYELPMIEARMERGPLARRLVLRGPADPFQRAELVRILDDIPGILEVRWDDSTPAVQPRKS</sequence>
<dbReference type="EMBL" id="CP041659">
    <property type="protein sequence ID" value="QDP19741.1"/>
    <property type="molecule type" value="Genomic_DNA"/>
</dbReference>
<evidence type="ECO:0000313" key="1">
    <source>
        <dbReference type="EMBL" id="QDP19741.1"/>
    </source>
</evidence>
<proteinExistence type="predicted"/>